<evidence type="ECO:0000313" key="6">
    <source>
        <dbReference type="EMBL" id="SEM54797.1"/>
    </source>
</evidence>
<accession>A0A1H7ZBC8</accession>
<dbReference type="GO" id="GO:0043565">
    <property type="term" value="F:sequence-specific DNA binding"/>
    <property type="evidence" value="ECO:0007669"/>
    <property type="project" value="InterPro"/>
</dbReference>
<dbReference type="InterPro" id="IPR019887">
    <property type="entry name" value="Tscrpt_reg_AsnC/Lrp_C"/>
</dbReference>
<dbReference type="CDD" id="cd00090">
    <property type="entry name" value="HTH_ARSR"/>
    <property type="match status" value="1"/>
</dbReference>
<dbReference type="SUPFAM" id="SSF54909">
    <property type="entry name" value="Dimeric alpha+beta barrel"/>
    <property type="match status" value="1"/>
</dbReference>
<dbReference type="AlphaFoldDB" id="A0A1H7ZBC8"/>
<dbReference type="EMBL" id="JASAVS010000010">
    <property type="protein sequence ID" value="MDP8085375.1"/>
    <property type="molecule type" value="Genomic_DNA"/>
</dbReference>
<feature type="domain" description="HTH asnC-type" evidence="4">
    <location>
        <begin position="1"/>
        <end position="62"/>
    </location>
</feature>
<keyword evidence="1" id="KW-0805">Transcription regulation</keyword>
<dbReference type="GeneID" id="83543982"/>
<dbReference type="PANTHER" id="PTHR30154:SF51">
    <property type="entry name" value="ASNC-FAMILY TRANSCRIPTIONAL REGULATORY PROTEIN"/>
    <property type="match status" value="1"/>
</dbReference>
<dbReference type="Pfam" id="PF13412">
    <property type="entry name" value="HTH_24"/>
    <property type="match status" value="1"/>
</dbReference>
<dbReference type="GO" id="GO:0005829">
    <property type="term" value="C:cytosol"/>
    <property type="evidence" value="ECO:0007669"/>
    <property type="project" value="TreeGrafter"/>
</dbReference>
<dbReference type="InterPro" id="IPR019888">
    <property type="entry name" value="Tscrpt_reg_AsnC-like"/>
</dbReference>
<dbReference type="OrthoDB" id="5476at2"/>
<reference evidence="5 8" key="3">
    <citation type="journal article" date="2023" name="Front. Microbiol.">
        <title>Phylogeography and host specificity of Pasteurellaceae pathogenic to sea-farmed fish in the north-east Atlantic.</title>
        <authorList>
            <person name="Gulla S."/>
            <person name="Colquhoun D.J."/>
            <person name="Olsen A.B."/>
            <person name="Spilsberg B."/>
            <person name="Lagesen K."/>
            <person name="Aakesson C.P."/>
            <person name="Strom S."/>
            <person name="Manji F."/>
            <person name="Birkbeck T.H."/>
            <person name="Nilsen H.K."/>
        </authorList>
    </citation>
    <scope>NUCLEOTIDE SEQUENCE [LARGE SCALE GENOMIC DNA]</scope>
    <source>
        <strain evidence="5 8">VIO11850</strain>
    </source>
</reference>
<dbReference type="InterPro" id="IPR011008">
    <property type="entry name" value="Dimeric_a/b-barrel"/>
</dbReference>
<evidence type="ECO:0000256" key="3">
    <source>
        <dbReference type="ARBA" id="ARBA00023163"/>
    </source>
</evidence>
<dbReference type="Gene3D" id="3.30.70.920">
    <property type="match status" value="1"/>
</dbReference>
<name>A0A1H7ZBC8_9PAST</name>
<evidence type="ECO:0000256" key="1">
    <source>
        <dbReference type="ARBA" id="ARBA00023015"/>
    </source>
</evidence>
<proteinExistence type="predicted"/>
<dbReference type="SUPFAM" id="SSF46785">
    <property type="entry name" value="Winged helix' DNA-binding domain"/>
    <property type="match status" value="1"/>
</dbReference>
<evidence type="ECO:0000313" key="8">
    <source>
        <dbReference type="Proteomes" id="UP001224812"/>
    </source>
</evidence>
<dbReference type="RefSeq" id="WP_090922881.1">
    <property type="nucleotide sequence ID" value="NZ_CP016180.1"/>
</dbReference>
<dbReference type="InterPro" id="IPR036388">
    <property type="entry name" value="WH-like_DNA-bd_sf"/>
</dbReference>
<dbReference type="Gene3D" id="1.10.10.10">
    <property type="entry name" value="Winged helix-like DNA-binding domain superfamily/Winged helix DNA-binding domain"/>
    <property type="match status" value="1"/>
</dbReference>
<evidence type="ECO:0000259" key="4">
    <source>
        <dbReference type="PROSITE" id="PS50956"/>
    </source>
</evidence>
<dbReference type="Proteomes" id="UP001224812">
    <property type="component" value="Unassembled WGS sequence"/>
</dbReference>
<keyword evidence="8" id="KW-1185">Reference proteome</keyword>
<dbReference type="Proteomes" id="UP000198883">
    <property type="component" value="Unassembled WGS sequence"/>
</dbReference>
<reference evidence="7" key="1">
    <citation type="submission" date="2016-10" db="EMBL/GenBank/DDBJ databases">
        <authorList>
            <person name="Varghese N."/>
            <person name="Submissions S."/>
        </authorList>
    </citation>
    <scope>NUCLEOTIDE SEQUENCE [LARGE SCALE GENOMIC DNA]</scope>
    <source>
        <strain evidence="7">DSM 24204</strain>
    </source>
</reference>
<evidence type="ECO:0000256" key="2">
    <source>
        <dbReference type="ARBA" id="ARBA00023125"/>
    </source>
</evidence>
<protein>
    <submittedName>
        <fullName evidence="5 6">Lrp/AsnC family transcriptional regulator</fullName>
    </submittedName>
</protein>
<dbReference type="InterPro" id="IPR011991">
    <property type="entry name" value="ArsR-like_HTH"/>
</dbReference>
<dbReference type="STRING" id="97481.SAMN05444853_12331"/>
<dbReference type="SMART" id="SM00344">
    <property type="entry name" value="HTH_ASNC"/>
    <property type="match status" value="1"/>
</dbReference>
<dbReference type="GO" id="GO:0043200">
    <property type="term" value="P:response to amino acid"/>
    <property type="evidence" value="ECO:0007669"/>
    <property type="project" value="TreeGrafter"/>
</dbReference>
<evidence type="ECO:0000313" key="5">
    <source>
        <dbReference type="EMBL" id="MDP8085375.1"/>
    </source>
</evidence>
<dbReference type="PANTHER" id="PTHR30154">
    <property type="entry name" value="LEUCINE-RESPONSIVE REGULATORY PROTEIN"/>
    <property type="match status" value="1"/>
</dbReference>
<keyword evidence="3" id="KW-0804">Transcription</keyword>
<dbReference type="PROSITE" id="PS50956">
    <property type="entry name" value="HTH_ASNC_2"/>
    <property type="match status" value="1"/>
</dbReference>
<gene>
    <name evidence="5" type="ORF">QJT92_05475</name>
    <name evidence="6" type="ORF">SAMN05444853_12331</name>
</gene>
<reference evidence="6" key="2">
    <citation type="submission" date="2016-10" db="EMBL/GenBank/DDBJ databases">
        <authorList>
            <person name="de Groot N.N."/>
        </authorList>
    </citation>
    <scope>NUCLEOTIDE SEQUENCE [LARGE SCALE GENOMIC DNA]</scope>
    <source>
        <strain evidence="6">DSM 24204</strain>
    </source>
</reference>
<dbReference type="EMBL" id="FOBN01000023">
    <property type="protein sequence ID" value="SEM54797.1"/>
    <property type="molecule type" value="Genomic_DNA"/>
</dbReference>
<organism evidence="6 7">
    <name type="scientific">Phocoenobacter skyensis</name>
    <dbReference type="NCBI Taxonomy" id="97481"/>
    <lineage>
        <taxon>Bacteria</taxon>
        <taxon>Pseudomonadati</taxon>
        <taxon>Pseudomonadota</taxon>
        <taxon>Gammaproteobacteria</taxon>
        <taxon>Pasteurellales</taxon>
        <taxon>Pasteurellaceae</taxon>
        <taxon>Phocoenobacter</taxon>
    </lineage>
</organism>
<dbReference type="PRINTS" id="PR00033">
    <property type="entry name" value="HTHASNC"/>
</dbReference>
<dbReference type="InterPro" id="IPR000485">
    <property type="entry name" value="AsnC-type_HTH_dom"/>
</dbReference>
<dbReference type="Pfam" id="PF01037">
    <property type="entry name" value="AsnC_trans_reg"/>
    <property type="match status" value="1"/>
</dbReference>
<dbReference type="GO" id="GO:0006355">
    <property type="term" value="P:regulation of DNA-templated transcription"/>
    <property type="evidence" value="ECO:0007669"/>
    <property type="project" value="UniProtKB-ARBA"/>
</dbReference>
<dbReference type="InterPro" id="IPR036390">
    <property type="entry name" value="WH_DNA-bd_sf"/>
</dbReference>
<keyword evidence="2" id="KW-0238">DNA-binding</keyword>
<sequence length="148" mass="16797">MDNYDIKILRLLHDNARITVKEISQKIHLSQPTCAERVKKLESNGIIQNYTTMIDWQSLGYNLSAIVRIRPLPSYLQRVEALIQGMNNISWCYKVTGDDAFICQLLIKSVTELDDCLSPISQIAMTNTSIIKSAIVSNQFLDIETSFS</sequence>
<evidence type="ECO:0000313" key="7">
    <source>
        <dbReference type="Proteomes" id="UP000198883"/>
    </source>
</evidence>